<dbReference type="AlphaFoldDB" id="A0A0W0Y6Q9"/>
<name>A0A0W0Y6Q9_9GAMM</name>
<keyword evidence="11" id="KW-1185">Reference proteome</keyword>
<dbReference type="PANTHER" id="PTHR32234">
    <property type="entry name" value="THIOL:DISULFIDE INTERCHANGE PROTEIN DSBD"/>
    <property type="match status" value="1"/>
</dbReference>
<dbReference type="Proteomes" id="UP000054618">
    <property type="component" value="Unassembled WGS sequence"/>
</dbReference>
<dbReference type="PROSITE" id="PS51257">
    <property type="entry name" value="PROKAR_LIPOPROTEIN"/>
    <property type="match status" value="1"/>
</dbReference>
<evidence type="ECO:0000256" key="7">
    <source>
        <dbReference type="SAM" id="Phobius"/>
    </source>
</evidence>
<dbReference type="Gene3D" id="3.40.30.10">
    <property type="entry name" value="Glutaredoxin"/>
    <property type="match status" value="1"/>
</dbReference>
<dbReference type="InterPro" id="IPR003834">
    <property type="entry name" value="Cyt_c_assmbl_TM_dom"/>
</dbReference>
<keyword evidence="10" id="KW-0560">Oxidoreductase</keyword>
<feature type="transmembrane region" description="Helical" evidence="7">
    <location>
        <begin position="85"/>
        <end position="105"/>
    </location>
</feature>
<evidence type="ECO:0000256" key="8">
    <source>
        <dbReference type="SAM" id="SignalP"/>
    </source>
</evidence>
<reference evidence="10 11" key="1">
    <citation type="submission" date="2015-11" db="EMBL/GenBank/DDBJ databases">
        <title>Genomic analysis of 38 Legionella species identifies large and diverse effector repertoires.</title>
        <authorList>
            <person name="Burstein D."/>
            <person name="Amaro F."/>
            <person name="Zusman T."/>
            <person name="Lifshitz Z."/>
            <person name="Cohen O."/>
            <person name="Gilbert J.A."/>
            <person name="Pupko T."/>
            <person name="Shuman H.A."/>
            <person name="Segal G."/>
        </authorList>
    </citation>
    <scope>NUCLEOTIDE SEQUENCE [LARGE SCALE GENOMIC DNA]</scope>
    <source>
        <strain evidence="10 11">CDC#1442-AUS-E</strain>
    </source>
</reference>
<feature type="transmembrane region" description="Helical" evidence="7">
    <location>
        <begin position="117"/>
        <end position="137"/>
    </location>
</feature>
<feature type="transmembrane region" description="Helical" evidence="7">
    <location>
        <begin position="287"/>
        <end position="304"/>
    </location>
</feature>
<dbReference type="InterPro" id="IPR013766">
    <property type="entry name" value="Thioredoxin_domain"/>
</dbReference>
<feature type="domain" description="Thioredoxin" evidence="9">
    <location>
        <begin position="292"/>
        <end position="435"/>
    </location>
</feature>
<protein>
    <submittedName>
        <fullName evidence="10">Thiol:disulfide interchange protein</fullName>
        <ecNumber evidence="10">1.8.1.8</ecNumber>
    </submittedName>
</protein>
<keyword evidence="8" id="KW-0732">Signal</keyword>
<feature type="signal peptide" evidence="8">
    <location>
        <begin position="1"/>
        <end position="19"/>
    </location>
</feature>
<dbReference type="GO" id="GO:0045454">
    <property type="term" value="P:cell redox homeostasis"/>
    <property type="evidence" value="ECO:0007669"/>
    <property type="project" value="TreeGrafter"/>
</dbReference>
<dbReference type="SUPFAM" id="SSF52833">
    <property type="entry name" value="Thioredoxin-like"/>
    <property type="match status" value="1"/>
</dbReference>
<feature type="transmembrane region" description="Helical" evidence="7">
    <location>
        <begin position="258"/>
        <end position="275"/>
    </location>
</feature>
<dbReference type="InterPro" id="IPR036249">
    <property type="entry name" value="Thioredoxin-like_sf"/>
</dbReference>
<feature type="chain" id="PRO_5006917348" evidence="8">
    <location>
        <begin position="20"/>
        <end position="435"/>
    </location>
</feature>
<proteinExistence type="predicted"/>
<feature type="transmembrane region" description="Helical" evidence="7">
    <location>
        <begin position="43"/>
        <end position="65"/>
    </location>
</feature>
<dbReference type="PATRIC" id="fig|45073.5.peg.88"/>
<dbReference type="Pfam" id="PF02683">
    <property type="entry name" value="DsbD_TM"/>
    <property type="match status" value="1"/>
</dbReference>
<feature type="transmembrane region" description="Helical" evidence="7">
    <location>
        <begin position="157"/>
        <end position="186"/>
    </location>
</feature>
<evidence type="ECO:0000256" key="5">
    <source>
        <dbReference type="ARBA" id="ARBA00022989"/>
    </source>
</evidence>
<dbReference type="Pfam" id="PF13899">
    <property type="entry name" value="Thioredoxin_7"/>
    <property type="match status" value="1"/>
</dbReference>
<evidence type="ECO:0000256" key="3">
    <source>
        <dbReference type="ARBA" id="ARBA00022692"/>
    </source>
</evidence>
<dbReference type="NCBIfam" id="NF001419">
    <property type="entry name" value="PRK00293.1"/>
    <property type="match status" value="1"/>
</dbReference>
<feature type="transmembrane region" description="Helical" evidence="7">
    <location>
        <begin position="192"/>
        <end position="213"/>
    </location>
</feature>
<evidence type="ECO:0000259" key="9">
    <source>
        <dbReference type="PROSITE" id="PS51352"/>
    </source>
</evidence>
<dbReference type="PANTHER" id="PTHR32234:SF0">
    <property type="entry name" value="THIOL:DISULFIDE INTERCHANGE PROTEIN DSBD"/>
    <property type="match status" value="1"/>
</dbReference>
<evidence type="ECO:0000256" key="6">
    <source>
        <dbReference type="ARBA" id="ARBA00023136"/>
    </source>
</evidence>
<evidence type="ECO:0000313" key="11">
    <source>
        <dbReference type="Proteomes" id="UP000054618"/>
    </source>
</evidence>
<evidence type="ECO:0000313" key="10">
    <source>
        <dbReference type="EMBL" id="KTD52631.1"/>
    </source>
</evidence>
<dbReference type="GO" id="GO:0005886">
    <property type="term" value="C:plasma membrane"/>
    <property type="evidence" value="ECO:0007669"/>
    <property type="project" value="UniProtKB-SubCell"/>
</dbReference>
<gene>
    <name evidence="10" type="ORF">Lqui_0084</name>
</gene>
<comment type="subcellular location">
    <subcellularLocation>
        <location evidence="1">Cell membrane</location>
        <topology evidence="1">Multi-pass membrane protein</topology>
    </subcellularLocation>
</comment>
<accession>A0A0W0Y6Q9</accession>
<dbReference type="STRING" id="45073.Lqui_0084"/>
<organism evidence="10 11">
    <name type="scientific">Legionella quinlivanii</name>
    <dbReference type="NCBI Taxonomy" id="45073"/>
    <lineage>
        <taxon>Bacteria</taxon>
        <taxon>Pseudomonadati</taxon>
        <taxon>Pseudomonadota</taxon>
        <taxon>Gammaproteobacteria</taxon>
        <taxon>Legionellales</taxon>
        <taxon>Legionellaceae</taxon>
        <taxon>Legionella</taxon>
    </lineage>
</organism>
<evidence type="ECO:0000256" key="1">
    <source>
        <dbReference type="ARBA" id="ARBA00004651"/>
    </source>
</evidence>
<sequence length="435" mass="46877">MKKLILSLLMTLLSCSAFASGFSGNPMAAASFIQNNSPVLYLSVFFGLGVLLAFTPCVLPMVPILSSIITGQGAKSGREAFKLSLAYVLGMALTYALAGMLAAWFGATVQTLMQQPVVIGSFSFLLTLMGLWLLGVFEFRLPAFLCFSHKGSRRQGIISSALMGSVSTLVVSPCVTAPLIGILTYIAESRQVAQGGLLLFVLALGMGLPLLLVGAGYGRFLPASGPWMVRIKQLFALMMFAMAVWLLSRVAPKLLVDLLWILVLLIAACVMGAFRQETRLSGRVLQGLAVLSLMGAGALVYQLFTSVSAAKPVIQSPFIQVSTLDAINTRLADAKASHNKVFIDFSADWCSDCQEMDKQVFSQADVIDAMQGIVNLRVEIGEKSEEVAKIREAFHIYGTPTMLFFDEQGQLLGNLSSVGLISREETLSLFAQLKR</sequence>
<dbReference type="EMBL" id="LNYS01000002">
    <property type="protein sequence ID" value="KTD52631.1"/>
    <property type="molecule type" value="Genomic_DNA"/>
</dbReference>
<dbReference type="RefSeq" id="WP_058506222.1">
    <property type="nucleotide sequence ID" value="NZ_CAAAIK010000018.1"/>
</dbReference>
<dbReference type="EC" id="1.8.1.8" evidence="10"/>
<keyword evidence="6 7" id="KW-0472">Membrane</keyword>
<dbReference type="GO" id="GO:0047134">
    <property type="term" value="F:protein-disulfide reductase [NAD(P)H] activity"/>
    <property type="evidence" value="ECO:0007669"/>
    <property type="project" value="UniProtKB-EC"/>
</dbReference>
<evidence type="ECO:0000256" key="4">
    <source>
        <dbReference type="ARBA" id="ARBA00022748"/>
    </source>
</evidence>
<keyword evidence="3 7" id="KW-0812">Transmembrane</keyword>
<dbReference type="PROSITE" id="PS51352">
    <property type="entry name" value="THIOREDOXIN_2"/>
    <property type="match status" value="1"/>
</dbReference>
<dbReference type="OrthoDB" id="9811036at2"/>
<dbReference type="GO" id="GO:0017004">
    <property type="term" value="P:cytochrome complex assembly"/>
    <property type="evidence" value="ECO:0007669"/>
    <property type="project" value="UniProtKB-KW"/>
</dbReference>
<feature type="transmembrane region" description="Helical" evidence="7">
    <location>
        <begin position="234"/>
        <end position="252"/>
    </location>
</feature>
<keyword evidence="2" id="KW-1003">Cell membrane</keyword>
<comment type="caution">
    <text evidence="10">The sequence shown here is derived from an EMBL/GenBank/DDBJ whole genome shotgun (WGS) entry which is preliminary data.</text>
</comment>
<keyword evidence="5 7" id="KW-1133">Transmembrane helix</keyword>
<keyword evidence="4" id="KW-0201">Cytochrome c-type biogenesis</keyword>
<evidence type="ECO:0000256" key="2">
    <source>
        <dbReference type="ARBA" id="ARBA00022475"/>
    </source>
</evidence>